<dbReference type="InterPro" id="IPR012338">
    <property type="entry name" value="Beta-lactam/transpept-like"/>
</dbReference>
<evidence type="ECO:0000313" key="2">
    <source>
        <dbReference type="Proteomes" id="UP000094329"/>
    </source>
</evidence>
<dbReference type="EMBL" id="MDTU01000001">
    <property type="protein sequence ID" value="ODN42632.1"/>
    <property type="molecule type" value="Genomic_DNA"/>
</dbReference>
<dbReference type="Proteomes" id="UP000094329">
    <property type="component" value="Unassembled WGS sequence"/>
</dbReference>
<gene>
    <name evidence="1" type="ORF">BGC07_06470</name>
</gene>
<name>A0ABX3A184_9GAMM</name>
<evidence type="ECO:0000313" key="1">
    <source>
        <dbReference type="EMBL" id="ODN42632.1"/>
    </source>
</evidence>
<reference evidence="1 2" key="1">
    <citation type="submission" date="2016-08" db="EMBL/GenBank/DDBJ databases">
        <title>Draft genome sequence of Candidatus Piscirickettsia litoralis, from seawater.</title>
        <authorList>
            <person name="Wan X."/>
            <person name="Lee A.J."/>
            <person name="Hou S."/>
            <person name="Donachie S.P."/>
        </authorList>
    </citation>
    <scope>NUCLEOTIDE SEQUENCE [LARGE SCALE GENOMIC DNA]</scope>
    <source>
        <strain evidence="1 2">Y2</strain>
    </source>
</reference>
<dbReference type="SUPFAM" id="SSF56601">
    <property type="entry name" value="beta-lactamase/transpeptidase-like"/>
    <property type="match status" value="1"/>
</dbReference>
<keyword evidence="2" id="KW-1185">Reference proteome</keyword>
<organism evidence="1 2">
    <name type="scientific">Piscirickettsia litoralis</name>
    <dbReference type="NCBI Taxonomy" id="1891921"/>
    <lineage>
        <taxon>Bacteria</taxon>
        <taxon>Pseudomonadati</taxon>
        <taxon>Pseudomonadota</taxon>
        <taxon>Gammaproteobacteria</taxon>
        <taxon>Thiotrichales</taxon>
        <taxon>Piscirickettsiaceae</taxon>
        <taxon>Piscirickettsia</taxon>
    </lineage>
</organism>
<dbReference type="RefSeq" id="WP_069312428.1">
    <property type="nucleotide sequence ID" value="NZ_MDTU01000001.1"/>
</dbReference>
<sequence length="96" mass="10749">MFENYKAYFKDFAQTGKGAEYSNGVFKINSPYGPMYYTPGLTSGYMSLLAYFPCLDSYIAYSINAAPVQGVHGEILNQIIPIAYNSDEVKKSNFNE</sequence>
<comment type="caution">
    <text evidence="1">The sequence shown here is derived from an EMBL/GenBank/DDBJ whole genome shotgun (WGS) entry which is preliminary data.</text>
</comment>
<accession>A0ABX3A184</accession>
<protein>
    <submittedName>
        <fullName evidence="1">Uncharacterized protein</fullName>
    </submittedName>
</protein>
<proteinExistence type="predicted"/>